<organism evidence="6 7">
    <name type="scientific">Roseomonas indoligenes</name>
    <dbReference type="NCBI Taxonomy" id="2820811"/>
    <lineage>
        <taxon>Bacteria</taxon>
        <taxon>Pseudomonadati</taxon>
        <taxon>Pseudomonadota</taxon>
        <taxon>Alphaproteobacteria</taxon>
        <taxon>Acetobacterales</taxon>
        <taxon>Roseomonadaceae</taxon>
        <taxon>Roseomonas</taxon>
    </lineage>
</organism>
<proteinExistence type="inferred from homology"/>
<dbReference type="EC" id="2.4.-.-" evidence="6"/>
<dbReference type="InterPro" id="IPR029044">
    <property type="entry name" value="Nucleotide-diphossugar_trans"/>
</dbReference>
<dbReference type="Pfam" id="PF13439">
    <property type="entry name" value="Glyco_transf_4"/>
    <property type="match status" value="1"/>
</dbReference>
<evidence type="ECO:0000256" key="3">
    <source>
        <dbReference type="ARBA" id="ARBA00022679"/>
    </source>
</evidence>
<evidence type="ECO:0000259" key="5">
    <source>
        <dbReference type="Pfam" id="PF13439"/>
    </source>
</evidence>
<dbReference type="Gene3D" id="3.40.50.2000">
    <property type="entry name" value="Glycogen Phosphorylase B"/>
    <property type="match status" value="2"/>
</dbReference>
<feature type="domain" description="Glycosyltransferase 2-like" evidence="4">
    <location>
        <begin position="574"/>
        <end position="684"/>
    </location>
</feature>
<dbReference type="EMBL" id="JAGIZA010000015">
    <property type="protein sequence ID" value="MBP0495268.1"/>
    <property type="molecule type" value="Genomic_DNA"/>
</dbReference>
<evidence type="ECO:0000256" key="1">
    <source>
        <dbReference type="ARBA" id="ARBA00006739"/>
    </source>
</evidence>
<dbReference type="SUPFAM" id="SSF53756">
    <property type="entry name" value="UDP-Glycosyltransferase/glycogen phosphorylase"/>
    <property type="match status" value="1"/>
</dbReference>
<dbReference type="RefSeq" id="WP_209376063.1">
    <property type="nucleotide sequence ID" value="NZ_JAGIZA010000015.1"/>
</dbReference>
<dbReference type="PANTHER" id="PTHR43179">
    <property type="entry name" value="RHAMNOSYLTRANSFERASE WBBL"/>
    <property type="match status" value="1"/>
</dbReference>
<protein>
    <submittedName>
        <fullName evidence="6">Glycosyltransferase</fullName>
        <ecNumber evidence="6">2.4.-.-</ecNumber>
    </submittedName>
</protein>
<dbReference type="InterPro" id="IPR001173">
    <property type="entry name" value="Glyco_trans_2-like"/>
</dbReference>
<evidence type="ECO:0000313" key="7">
    <source>
        <dbReference type="Proteomes" id="UP000677537"/>
    </source>
</evidence>
<keyword evidence="3 6" id="KW-0808">Transferase</keyword>
<dbReference type="Gene3D" id="3.90.550.10">
    <property type="entry name" value="Spore Coat Polysaccharide Biosynthesis Protein SpsA, Chain A"/>
    <property type="match status" value="1"/>
</dbReference>
<comment type="caution">
    <text evidence="6">The sequence shown here is derived from an EMBL/GenBank/DDBJ whole genome shotgun (WGS) entry which is preliminary data.</text>
</comment>
<feature type="domain" description="Glycosyltransferase subfamily 4-like N-terminal" evidence="5">
    <location>
        <begin position="862"/>
        <end position="1065"/>
    </location>
</feature>
<evidence type="ECO:0000259" key="4">
    <source>
        <dbReference type="Pfam" id="PF00535"/>
    </source>
</evidence>
<evidence type="ECO:0000256" key="2">
    <source>
        <dbReference type="ARBA" id="ARBA00022676"/>
    </source>
</evidence>
<dbReference type="InterPro" id="IPR028098">
    <property type="entry name" value="Glyco_trans_4-like_N"/>
</dbReference>
<dbReference type="PANTHER" id="PTHR43179:SF12">
    <property type="entry name" value="GALACTOFURANOSYLTRANSFERASE GLFT2"/>
    <property type="match status" value="1"/>
</dbReference>
<name>A0A940S9H2_9PROT</name>
<evidence type="ECO:0000313" key="6">
    <source>
        <dbReference type="EMBL" id="MBP0495268.1"/>
    </source>
</evidence>
<gene>
    <name evidence="6" type="ORF">J5Y10_20960</name>
</gene>
<sequence length="1554" mass="169271">MNEVTEDQGATRSVGHVEVFARHGRFLYVAGWFQVAGDDLSERMPRLVLRWEGERREIALRRFRERQDVPAQGGLPAGRGFQVLLEGPETDDPATATLELAGEALPLTPALLRPTPFRPRGGLDVPGREGVSGWTVDAPGEQPLLLLEGSRPLPMPLNVHRPDLPFEDGTEAPLLGFHVSLEVLGEHLRQNDPAATLFDGRPREIVLVASGTELARQTVVARRDMIGKLERTDGAEAVERGRGHVEVFARHGRFLYVAGWFQVAGDDLSERMPRLVLRWEGERREIALRRFRERQDVPAQGGLPAGRGFQVLLEGPETDDPATATLELAGEALPLTPALLRPTPFRPRGGLDVPGREGVSGWTVDAPGEQPLLLLEGSRPLPMPLNVHRPDLPFEDGTEAPLLGFHVSLEVLGEHLRQNDPAATLFDGRPREIVLVASGTELARQTVVARRDMIGKLERTDGAEAVGWVAERGRPQDEHAVDLLLDGTRWTTVQADLQRPDLIAPGLVRRGGGFRVALPPAHPGEGGSLRVEAVPRHGTGTLPGTTVLEARPAWRRDFGEIAFRMPDDGRVPVSVVIPIYNAASELARCIESVVRHTTGAARLILIDDASPQPEVSEVLERWRGRPGIEIHGNTGNLGFTRTANRGIALAGRDDVVLLNSDTAVGPGWLDGLRAAARSGPRTGTATAVSNNAGAFSVPEFNLDNPMPAWFGVDDMARLVRGAALPLLPVVPTGHGFCLYIRRECLDAVGAFDEAAFPRGYGEENDFCMRAARAGFENVLDDRTFVWHLRSASFGSEKVTLNAQGRAVLEERYPEYQFLTRMFLTDPAMLAMRWRVRRAVQHALTDGVIPCPRVLFVISTESGGTPQTNRDLMGALSDRYESWLLRCDSRTLTLSRHADAGSGGADTVIETISLERAIEPATHRSAEYDRHVANLILRHGFELVHIRHIAWHGLGLPQICRRLGVPVVLSFHDFYMACPVTKLLDAEGRFCGGPCTDGEADCTAELWPAGSVPPLRHRFVHRWQAMMAETILACDAFVTTSPSARDTMLRNFPDLAERDFRVIPHGRTFQRQEMLASEPNLDERLRVLVPGNISAAKGSELIAAMAALDRGREVEFHVLGAVDRHLAEAPGIILHGRYNRDEFATRVAEIRPHFAAILSLWPETYCHTLTECWAVGLPVVATSEGALAERIGASGGGWLLDRWMPPEAMLVELLRLRREPAEVRGRRDAVLDWQATIGRHRTTAAMAAEYDRLYREVLDRRRSFVEPAEAPRIVLTLDRAKVALPTPLAVATRNAVSRPFIFRPILPSFPFGNPLAGTADAVLVASDTLPPGDLEALRRRCAAGGLPVLDAATDGVSGGGLDVGSGLEAARWLSDMPIAPEDLPSDGSAACRVLFVATGDGAMIAALRPAFEDLSALDVATLSVLGGELGDASWYKVVPTEGEDPVTVLRRAATAHDVGLAPAGPTLLAMEAAGLPVLQLPAFRPGDAELLHDWLLRQVTELAVDAARRADAARAGEARARAAILNRSDIVKLDKRLAEVLRRVRSSSPDALAAL</sequence>
<accession>A0A940S9H2</accession>
<dbReference type="SUPFAM" id="SSF53448">
    <property type="entry name" value="Nucleotide-diphospho-sugar transferases"/>
    <property type="match status" value="1"/>
</dbReference>
<reference evidence="6" key="1">
    <citation type="submission" date="2021-03" db="EMBL/GenBank/DDBJ databases">
        <authorList>
            <person name="So Y."/>
        </authorList>
    </citation>
    <scope>NUCLEOTIDE SEQUENCE</scope>
    <source>
        <strain evidence="6">SG15</strain>
    </source>
</reference>
<dbReference type="Proteomes" id="UP000677537">
    <property type="component" value="Unassembled WGS sequence"/>
</dbReference>
<dbReference type="Pfam" id="PF00535">
    <property type="entry name" value="Glycos_transf_2"/>
    <property type="match status" value="1"/>
</dbReference>
<keyword evidence="2 6" id="KW-0328">Glycosyltransferase</keyword>
<comment type="similarity">
    <text evidence="1">Belongs to the glycosyltransferase 2 family.</text>
</comment>
<keyword evidence="7" id="KW-1185">Reference proteome</keyword>
<dbReference type="GO" id="GO:0016757">
    <property type="term" value="F:glycosyltransferase activity"/>
    <property type="evidence" value="ECO:0007669"/>
    <property type="project" value="UniProtKB-KW"/>
</dbReference>